<dbReference type="AlphaFoldDB" id="A0A7X2TK18"/>
<evidence type="ECO:0000256" key="9">
    <source>
        <dbReference type="PROSITE-ProRule" id="PRU01050"/>
    </source>
</evidence>
<gene>
    <name evidence="8" type="primary">era</name>
    <name evidence="13" type="ORF">FYJ57_04330</name>
</gene>
<dbReference type="PROSITE" id="PS50823">
    <property type="entry name" value="KH_TYPE_2"/>
    <property type="match status" value="1"/>
</dbReference>
<evidence type="ECO:0000259" key="12">
    <source>
        <dbReference type="PROSITE" id="PS51713"/>
    </source>
</evidence>
<evidence type="ECO:0000256" key="8">
    <source>
        <dbReference type="HAMAP-Rule" id="MF_00367"/>
    </source>
</evidence>
<keyword evidence="5 8" id="KW-0694">RNA-binding</keyword>
<comment type="similarity">
    <text evidence="1 8 9 10">Belongs to the TRAFAC class TrmE-Era-EngA-EngB-Septin-like GTPase superfamily. Era GTPase family.</text>
</comment>
<evidence type="ECO:0000259" key="11">
    <source>
        <dbReference type="PROSITE" id="PS50823"/>
    </source>
</evidence>
<feature type="region of interest" description="G5" evidence="9">
    <location>
        <begin position="152"/>
        <end position="154"/>
    </location>
</feature>
<protein>
    <recommendedName>
        <fullName evidence="2 8">GTPase Era</fullName>
    </recommendedName>
</protein>
<feature type="region of interest" description="G1" evidence="9">
    <location>
        <begin position="14"/>
        <end position="21"/>
    </location>
</feature>
<dbReference type="SUPFAM" id="SSF52540">
    <property type="entry name" value="P-loop containing nucleoside triphosphate hydrolases"/>
    <property type="match status" value="1"/>
</dbReference>
<comment type="subunit">
    <text evidence="8">Monomer.</text>
</comment>
<dbReference type="GO" id="GO:0005886">
    <property type="term" value="C:plasma membrane"/>
    <property type="evidence" value="ECO:0007669"/>
    <property type="project" value="UniProtKB-SubCell"/>
</dbReference>
<dbReference type="Gene3D" id="3.30.300.20">
    <property type="match status" value="1"/>
</dbReference>
<dbReference type="GO" id="GO:0043024">
    <property type="term" value="F:ribosomal small subunit binding"/>
    <property type="evidence" value="ECO:0007669"/>
    <property type="project" value="TreeGrafter"/>
</dbReference>
<dbReference type="NCBIfam" id="NF000908">
    <property type="entry name" value="PRK00089.1"/>
    <property type="match status" value="1"/>
</dbReference>
<dbReference type="Gene3D" id="3.40.50.300">
    <property type="entry name" value="P-loop containing nucleotide triphosphate hydrolases"/>
    <property type="match status" value="1"/>
</dbReference>
<comment type="caution">
    <text evidence="13">The sequence shown here is derived from an EMBL/GenBank/DDBJ whole genome shotgun (WGS) entry which is preliminary data.</text>
</comment>
<dbReference type="RefSeq" id="WP_154431665.1">
    <property type="nucleotide sequence ID" value="NZ_VUMS01000006.1"/>
</dbReference>
<dbReference type="CDD" id="cd04163">
    <property type="entry name" value="Era"/>
    <property type="match status" value="1"/>
</dbReference>
<evidence type="ECO:0000256" key="1">
    <source>
        <dbReference type="ARBA" id="ARBA00007921"/>
    </source>
</evidence>
<feature type="binding site" evidence="8">
    <location>
        <begin position="123"/>
        <end position="126"/>
    </location>
    <ligand>
        <name>GTP</name>
        <dbReference type="ChEBI" id="CHEBI:37565"/>
    </ligand>
</feature>
<dbReference type="InterPro" id="IPR027417">
    <property type="entry name" value="P-loop_NTPase"/>
</dbReference>
<keyword evidence="6 8" id="KW-0342">GTP-binding</keyword>
<dbReference type="PANTHER" id="PTHR42698:SF1">
    <property type="entry name" value="GTPASE ERA, MITOCHONDRIAL"/>
    <property type="match status" value="1"/>
</dbReference>
<dbReference type="Pfam" id="PF01926">
    <property type="entry name" value="MMR_HSR1"/>
    <property type="match status" value="1"/>
</dbReference>
<organism evidence="13 14">
    <name type="scientific">Oliverpabstia intestinalis</name>
    <dbReference type="NCBI Taxonomy" id="2606633"/>
    <lineage>
        <taxon>Bacteria</taxon>
        <taxon>Bacillati</taxon>
        <taxon>Bacillota</taxon>
        <taxon>Clostridia</taxon>
        <taxon>Lachnospirales</taxon>
        <taxon>Lachnospiraceae</taxon>
        <taxon>Oliverpabstia</taxon>
    </lineage>
</organism>
<evidence type="ECO:0000256" key="4">
    <source>
        <dbReference type="ARBA" id="ARBA00022741"/>
    </source>
</evidence>
<evidence type="ECO:0000256" key="3">
    <source>
        <dbReference type="ARBA" id="ARBA00022517"/>
    </source>
</evidence>
<feature type="binding site" evidence="8">
    <location>
        <begin position="14"/>
        <end position="21"/>
    </location>
    <ligand>
        <name>GTP</name>
        <dbReference type="ChEBI" id="CHEBI:37565"/>
    </ligand>
</feature>
<dbReference type="Pfam" id="PF07650">
    <property type="entry name" value="KH_2"/>
    <property type="match status" value="1"/>
</dbReference>
<evidence type="ECO:0000256" key="2">
    <source>
        <dbReference type="ARBA" id="ARBA00020484"/>
    </source>
</evidence>
<keyword evidence="14" id="KW-1185">Reference proteome</keyword>
<proteinExistence type="inferred from homology"/>
<evidence type="ECO:0000313" key="13">
    <source>
        <dbReference type="EMBL" id="MST65978.1"/>
    </source>
</evidence>
<dbReference type="GO" id="GO:0005525">
    <property type="term" value="F:GTP binding"/>
    <property type="evidence" value="ECO:0007669"/>
    <property type="project" value="UniProtKB-UniRule"/>
</dbReference>
<dbReference type="InterPro" id="IPR004044">
    <property type="entry name" value="KH_dom_type_2"/>
</dbReference>
<dbReference type="InterPro" id="IPR005662">
    <property type="entry name" value="GTPase_Era-like"/>
</dbReference>
<feature type="region of interest" description="G3" evidence="9">
    <location>
        <begin position="61"/>
        <end position="64"/>
    </location>
</feature>
<dbReference type="FunFam" id="3.40.50.300:FF:000094">
    <property type="entry name" value="GTPase Era"/>
    <property type="match status" value="1"/>
</dbReference>
<keyword evidence="4 8" id="KW-0547">Nucleotide-binding</keyword>
<dbReference type="PANTHER" id="PTHR42698">
    <property type="entry name" value="GTPASE ERA"/>
    <property type="match status" value="1"/>
</dbReference>
<feature type="binding site" evidence="8">
    <location>
        <begin position="61"/>
        <end position="65"/>
    </location>
    <ligand>
        <name>GTP</name>
        <dbReference type="ChEBI" id="CHEBI:37565"/>
    </ligand>
</feature>
<keyword evidence="3 8" id="KW-0690">Ribosome biogenesis</keyword>
<dbReference type="NCBIfam" id="TIGR00436">
    <property type="entry name" value="era"/>
    <property type="match status" value="1"/>
</dbReference>
<dbReference type="GO" id="GO:0005829">
    <property type="term" value="C:cytosol"/>
    <property type="evidence" value="ECO:0007669"/>
    <property type="project" value="TreeGrafter"/>
</dbReference>
<evidence type="ECO:0000313" key="14">
    <source>
        <dbReference type="Proteomes" id="UP000440513"/>
    </source>
</evidence>
<dbReference type="PROSITE" id="PS51713">
    <property type="entry name" value="G_ERA"/>
    <property type="match status" value="1"/>
</dbReference>
<reference evidence="13 14" key="1">
    <citation type="submission" date="2019-08" db="EMBL/GenBank/DDBJ databases">
        <title>In-depth cultivation of the pig gut microbiome towards novel bacterial diversity and tailored functional studies.</title>
        <authorList>
            <person name="Wylensek D."/>
            <person name="Hitch T.C.A."/>
            <person name="Clavel T."/>
        </authorList>
    </citation>
    <scope>NUCLEOTIDE SEQUENCE [LARGE SCALE GENOMIC DNA]</scope>
    <source>
        <strain evidence="13 14">BSM-380-WT-5A</strain>
    </source>
</reference>
<dbReference type="EMBL" id="VUMS01000006">
    <property type="protein sequence ID" value="MST65978.1"/>
    <property type="molecule type" value="Genomic_DNA"/>
</dbReference>
<feature type="region of interest" description="G2" evidence="9">
    <location>
        <begin position="40"/>
        <end position="44"/>
    </location>
</feature>
<dbReference type="HAMAP" id="MF_00367">
    <property type="entry name" value="GTPase_Era"/>
    <property type="match status" value="1"/>
</dbReference>
<sequence>MKENFKSGFVAIIGRPNVGKSTLMNHLIGQKIAITSKKPQTTRNKIQTVYTCQDGQIIFLDTPGIHKAKNKLGEYMVNVAEQTLKDVDVILWLVEPTTYIGAGEKHIAEQLQKTSLPVILVINKVDTVKKEDILQVIDNYRKLYDFAEIIPASALRGQNTKDIVNSLFKYMPYGPMFYDEDTVTDQPQRQIVAEIIREKALHALDEEIPHGIAVTIEKMRERKGQHIVDIEATIICERDSHKGIIIGKQGSMLKKIGSNARFEIEKMLEERVNLKIWVKVKKDWRDSDTLMKNFGYNKKEI</sequence>
<dbReference type="GO" id="GO:0003924">
    <property type="term" value="F:GTPase activity"/>
    <property type="evidence" value="ECO:0007669"/>
    <property type="project" value="UniProtKB-UniRule"/>
</dbReference>
<dbReference type="InterPro" id="IPR030388">
    <property type="entry name" value="G_ERA_dom"/>
</dbReference>
<dbReference type="InterPro" id="IPR006073">
    <property type="entry name" value="GTP-bd"/>
</dbReference>
<dbReference type="GO" id="GO:0000028">
    <property type="term" value="P:ribosomal small subunit assembly"/>
    <property type="evidence" value="ECO:0007669"/>
    <property type="project" value="TreeGrafter"/>
</dbReference>
<feature type="domain" description="KH type-2" evidence="11">
    <location>
        <begin position="196"/>
        <end position="282"/>
    </location>
</feature>
<dbReference type="FunFam" id="3.30.300.20:FF:000003">
    <property type="entry name" value="GTPase Era"/>
    <property type="match status" value="1"/>
</dbReference>
<comment type="subcellular location">
    <subcellularLocation>
        <location evidence="8">Cytoplasm</location>
    </subcellularLocation>
    <subcellularLocation>
        <location evidence="8">Cell membrane</location>
        <topology evidence="8">Peripheral membrane protein</topology>
    </subcellularLocation>
</comment>
<dbReference type="InterPro" id="IPR009019">
    <property type="entry name" value="KH_sf_prok-type"/>
</dbReference>
<comment type="function">
    <text evidence="8">An essential GTPase that binds both GDP and GTP, with rapid nucleotide exchange. Plays a role in 16S rRNA processing and 30S ribosomal subunit biogenesis and possibly also in cell cycle regulation and energy metabolism.</text>
</comment>
<dbReference type="InterPro" id="IPR005225">
    <property type="entry name" value="Small_GTP-bd"/>
</dbReference>
<evidence type="ECO:0000256" key="5">
    <source>
        <dbReference type="ARBA" id="ARBA00022884"/>
    </source>
</evidence>
<dbReference type="NCBIfam" id="TIGR00231">
    <property type="entry name" value="small_GTP"/>
    <property type="match status" value="1"/>
</dbReference>
<dbReference type="Proteomes" id="UP000440513">
    <property type="component" value="Unassembled WGS sequence"/>
</dbReference>
<evidence type="ECO:0000256" key="6">
    <source>
        <dbReference type="ARBA" id="ARBA00023134"/>
    </source>
</evidence>
<keyword evidence="8" id="KW-0963">Cytoplasm</keyword>
<evidence type="ECO:0000256" key="10">
    <source>
        <dbReference type="RuleBase" id="RU003761"/>
    </source>
</evidence>
<feature type="domain" description="Era-type G" evidence="12">
    <location>
        <begin position="6"/>
        <end position="173"/>
    </location>
</feature>
<keyword evidence="8" id="KW-0699">rRNA-binding</keyword>
<evidence type="ECO:0000256" key="7">
    <source>
        <dbReference type="ARBA" id="ARBA00023136"/>
    </source>
</evidence>
<feature type="region of interest" description="G4" evidence="9">
    <location>
        <begin position="123"/>
        <end position="126"/>
    </location>
</feature>
<accession>A0A7X2TK18</accession>
<name>A0A7X2TK18_9FIRM</name>
<keyword evidence="7 8" id="KW-0472">Membrane</keyword>
<dbReference type="CDD" id="cd22534">
    <property type="entry name" value="KH-II_Era"/>
    <property type="match status" value="1"/>
</dbReference>
<keyword evidence="8" id="KW-1003">Cell membrane</keyword>
<dbReference type="InterPro" id="IPR015946">
    <property type="entry name" value="KH_dom-like_a/b"/>
</dbReference>
<dbReference type="GO" id="GO:0070181">
    <property type="term" value="F:small ribosomal subunit rRNA binding"/>
    <property type="evidence" value="ECO:0007669"/>
    <property type="project" value="UniProtKB-UniRule"/>
</dbReference>
<dbReference type="SUPFAM" id="SSF54814">
    <property type="entry name" value="Prokaryotic type KH domain (KH-domain type II)"/>
    <property type="match status" value="1"/>
</dbReference>